<dbReference type="KEGG" id="mhy:mhp291"/>
<dbReference type="Proteomes" id="UP000006822">
    <property type="component" value="Chromosome"/>
</dbReference>
<protein>
    <submittedName>
        <fullName evidence="1">Uncharacterized protein</fullName>
    </submittedName>
</protein>
<organism evidence="1 2">
    <name type="scientific">Mesomycoplasma hyopneumoniae (strain 232)</name>
    <name type="common">Mycoplasma hyopneumoniae</name>
    <dbReference type="NCBI Taxonomy" id="295358"/>
    <lineage>
        <taxon>Bacteria</taxon>
        <taxon>Bacillati</taxon>
        <taxon>Mycoplasmatota</taxon>
        <taxon>Mycoplasmoidales</taxon>
        <taxon>Metamycoplasmataceae</taxon>
        <taxon>Mesomycoplasma</taxon>
    </lineage>
</organism>
<dbReference type="EMBL" id="AE017332">
    <property type="protein sequence ID" value="AAV27811.1"/>
    <property type="molecule type" value="Genomic_DNA"/>
</dbReference>
<dbReference type="AlphaFoldDB" id="Q601B1"/>
<name>Q601B1_MESH2</name>
<sequence>MKQYKFKYIKIAETKGLKIAILHFAEEFREIYKNKSKSKNAHKEWILHIYGNNLIINWQKSFIIMVWKV</sequence>
<accession>Q601B1</accession>
<evidence type="ECO:0000313" key="2">
    <source>
        <dbReference type="Proteomes" id="UP000006822"/>
    </source>
</evidence>
<gene>
    <name evidence="1" type="ordered locus">mhp291</name>
</gene>
<proteinExistence type="predicted"/>
<reference evidence="1 2" key="1">
    <citation type="journal article" date="2004" name="J. Bacteriol.">
        <title>The genome sequence of Mycoplasma hyopneumoniae strain 232, the agent of swine mycoplasmosis.</title>
        <authorList>
            <person name="Minion F.C."/>
            <person name="Lefkowitz E.J."/>
            <person name="Madsen M.L."/>
            <person name="Cleary B.J."/>
            <person name="Swartzell S.M."/>
            <person name="Mahairas G.G."/>
        </authorList>
    </citation>
    <scope>NUCLEOTIDE SEQUENCE [LARGE SCALE GENOMIC DNA]</scope>
    <source>
        <strain evidence="1 2">232</strain>
    </source>
</reference>
<dbReference type="HOGENOM" id="CLU_2771445_0_0_14"/>
<evidence type="ECO:0000313" key="1">
    <source>
        <dbReference type="EMBL" id="AAV27811.1"/>
    </source>
</evidence>
<dbReference type="PhylomeDB" id="Q601B1"/>